<comment type="caution">
    <text evidence="3">The sequence shown here is derived from an EMBL/GenBank/DDBJ whole genome shotgun (WGS) entry which is preliminary data.</text>
</comment>
<dbReference type="Proteomes" id="UP001431449">
    <property type="component" value="Unassembled WGS sequence"/>
</dbReference>
<keyword evidence="2" id="KW-0812">Transmembrane</keyword>
<protein>
    <submittedName>
        <fullName evidence="3">Uncharacterized protein</fullName>
    </submittedName>
</protein>
<evidence type="ECO:0000313" key="3">
    <source>
        <dbReference type="EMBL" id="MCK7594510.1"/>
    </source>
</evidence>
<dbReference type="EMBL" id="JALNMH010000010">
    <property type="protein sequence ID" value="MCK7594510.1"/>
    <property type="molecule type" value="Genomic_DNA"/>
</dbReference>
<feature type="region of interest" description="Disordered" evidence="1">
    <location>
        <begin position="132"/>
        <end position="153"/>
    </location>
</feature>
<accession>A0ABT0GKG6</accession>
<dbReference type="RefSeq" id="WP_248209920.1">
    <property type="nucleotide sequence ID" value="NZ_JALNMH010000010.1"/>
</dbReference>
<organism evidence="3 4">
    <name type="scientific">Pseudomarimonas salicorniae</name>
    <dbReference type="NCBI Taxonomy" id="2933270"/>
    <lineage>
        <taxon>Bacteria</taxon>
        <taxon>Pseudomonadati</taxon>
        <taxon>Pseudomonadota</taxon>
        <taxon>Gammaproteobacteria</taxon>
        <taxon>Lysobacterales</taxon>
        <taxon>Lysobacteraceae</taxon>
        <taxon>Pseudomarimonas</taxon>
    </lineage>
</organism>
<feature type="transmembrane region" description="Helical" evidence="2">
    <location>
        <begin position="49"/>
        <end position="68"/>
    </location>
</feature>
<name>A0ABT0GKG6_9GAMM</name>
<keyword evidence="4" id="KW-1185">Reference proteome</keyword>
<gene>
    <name evidence="3" type="ORF">M0G41_12615</name>
</gene>
<keyword evidence="2" id="KW-0472">Membrane</keyword>
<reference evidence="3" key="1">
    <citation type="submission" date="2022-04" db="EMBL/GenBank/DDBJ databases">
        <title>Lysobacter sp. CAU 1642 isolated from sea sand.</title>
        <authorList>
            <person name="Kim W."/>
        </authorList>
    </citation>
    <scope>NUCLEOTIDE SEQUENCE</scope>
    <source>
        <strain evidence="3">CAU 1642</strain>
    </source>
</reference>
<evidence type="ECO:0000256" key="2">
    <source>
        <dbReference type="SAM" id="Phobius"/>
    </source>
</evidence>
<proteinExistence type="predicted"/>
<sequence>MNWTEQEDRDEAQGWLVERLSALPDADPPAALFGRILATRRRRRWQRRVAASLAVAAGLVVLIGPLYVDLGRPAPESEPIPVSATEEPLPDGPAAAGRDWQLAVLDRRLQAAYDRGADPEHITALWKAREQLVRPQAGRDTDEESDDERILSL</sequence>
<evidence type="ECO:0000313" key="4">
    <source>
        <dbReference type="Proteomes" id="UP001431449"/>
    </source>
</evidence>
<evidence type="ECO:0000256" key="1">
    <source>
        <dbReference type="SAM" id="MobiDB-lite"/>
    </source>
</evidence>
<keyword evidence="2" id="KW-1133">Transmembrane helix</keyword>
<feature type="region of interest" description="Disordered" evidence="1">
    <location>
        <begin position="74"/>
        <end position="96"/>
    </location>
</feature>